<proteinExistence type="predicted"/>
<organism evidence="2">
    <name type="scientific">uncultured Acidimicrobiales bacterium</name>
    <dbReference type="NCBI Taxonomy" id="310071"/>
    <lineage>
        <taxon>Bacteria</taxon>
        <taxon>Bacillati</taxon>
        <taxon>Actinomycetota</taxon>
        <taxon>Acidimicrobiia</taxon>
        <taxon>Acidimicrobiales</taxon>
        <taxon>environmental samples</taxon>
    </lineage>
</organism>
<evidence type="ECO:0000256" key="1">
    <source>
        <dbReference type="SAM" id="MobiDB-lite"/>
    </source>
</evidence>
<evidence type="ECO:0000313" key="2">
    <source>
        <dbReference type="EMBL" id="CAA9263923.1"/>
    </source>
</evidence>
<reference evidence="2" key="1">
    <citation type="submission" date="2020-02" db="EMBL/GenBank/DDBJ databases">
        <authorList>
            <person name="Meier V. D."/>
        </authorList>
    </citation>
    <scope>NUCLEOTIDE SEQUENCE</scope>
    <source>
        <strain evidence="2">AVDCRST_MAG20</strain>
    </source>
</reference>
<feature type="region of interest" description="Disordered" evidence="1">
    <location>
        <begin position="1"/>
        <end position="35"/>
    </location>
</feature>
<dbReference type="AlphaFoldDB" id="A0A6J4IYK7"/>
<name>A0A6J4IYK7_9ACTN</name>
<sequence length="66" mass="7221">MSTRQRCVLVGPAASAPRHRREPAPSRPSPETDCRQAAPAWLGCDSVRVSVCPSHRVAGADIMRRR</sequence>
<protein>
    <submittedName>
        <fullName evidence="2">Uncharacterized protein</fullName>
    </submittedName>
</protein>
<gene>
    <name evidence="2" type="ORF">AVDCRST_MAG20-2949</name>
</gene>
<dbReference type="EMBL" id="CADCSY010000134">
    <property type="protein sequence ID" value="CAA9263923.1"/>
    <property type="molecule type" value="Genomic_DNA"/>
</dbReference>
<accession>A0A6J4IYK7</accession>